<evidence type="ECO:0000256" key="5">
    <source>
        <dbReference type="ARBA" id="ARBA00022729"/>
    </source>
</evidence>
<evidence type="ECO:0000259" key="9">
    <source>
        <dbReference type="Pfam" id="PF02974"/>
    </source>
</evidence>
<dbReference type="InterPro" id="IPR021140">
    <property type="entry name" value="Inh/Omp19"/>
</dbReference>
<keyword evidence="5 8" id="KW-0732">Signal</keyword>
<protein>
    <submittedName>
        <fullName evidence="10">Protease inhibitor Inh/omp19 family protein</fullName>
    </submittedName>
</protein>
<evidence type="ECO:0000313" key="11">
    <source>
        <dbReference type="Proteomes" id="UP001148203"/>
    </source>
</evidence>
<keyword evidence="7" id="KW-0481">Metalloenzyme inhibitor</keyword>
<evidence type="ECO:0000256" key="4">
    <source>
        <dbReference type="ARBA" id="ARBA00022690"/>
    </source>
</evidence>
<feature type="signal peptide" evidence="8">
    <location>
        <begin position="1"/>
        <end position="23"/>
    </location>
</feature>
<keyword evidence="4 10" id="KW-0646">Protease inhibitor</keyword>
<dbReference type="RefSeq" id="WP_273911842.1">
    <property type="nucleotide sequence ID" value="NZ_JAMDGX010000046.1"/>
</dbReference>
<name>A0ABT5NLW3_9PSED</name>
<gene>
    <name evidence="10" type="ORF">M5G11_01720</name>
</gene>
<comment type="caution">
    <text evidence="10">The sequence shown here is derived from an EMBL/GenBank/DDBJ whole genome shotgun (WGS) entry which is preliminary data.</text>
</comment>
<sequence length="126" mass="13655">MTLKKLFALSAFSLMLSTEVSMASSLLLPNPGQLAGSWQLYPEDDQGAGCQVQLKAPETLLGGDLDCVARLIGERATGWQVTPDTVAFMGGDGTAVVHFNRYKPNIYKWTNSAGQHLLLERITNAQ</sequence>
<dbReference type="SUPFAM" id="SSF50882">
    <property type="entry name" value="beta-Barrel protease inhibitors"/>
    <property type="match status" value="1"/>
</dbReference>
<dbReference type="GO" id="GO:0030414">
    <property type="term" value="F:peptidase inhibitor activity"/>
    <property type="evidence" value="ECO:0007669"/>
    <property type="project" value="UniProtKB-KW"/>
</dbReference>
<dbReference type="EMBL" id="JAMDGY010000007">
    <property type="protein sequence ID" value="MDD0989253.1"/>
    <property type="molecule type" value="Genomic_DNA"/>
</dbReference>
<comment type="subcellular location">
    <subcellularLocation>
        <location evidence="1">Periplasm</location>
    </subcellularLocation>
</comment>
<dbReference type="PRINTS" id="PR01274">
    <property type="entry name" value="MPTASEINHBTR"/>
</dbReference>
<organism evidence="10 11">
    <name type="scientific">Pseudomonas fontis</name>
    <dbReference type="NCBI Taxonomy" id="2942633"/>
    <lineage>
        <taxon>Bacteria</taxon>
        <taxon>Pseudomonadati</taxon>
        <taxon>Pseudomonadota</taxon>
        <taxon>Gammaproteobacteria</taxon>
        <taxon>Pseudomonadales</taxon>
        <taxon>Pseudomonadaceae</taxon>
        <taxon>Pseudomonas</taxon>
    </lineage>
</organism>
<reference evidence="10 11" key="1">
    <citation type="submission" date="2022-05" db="EMBL/GenBank/DDBJ databases">
        <title>Novel Pseudomonas spp. Isolated from a Rainbow Trout Aquaculture Facility.</title>
        <authorList>
            <person name="Testerman T."/>
            <person name="Graf J."/>
        </authorList>
    </citation>
    <scope>NUCLEOTIDE SEQUENCE [LARGE SCALE GENOMIC DNA]</scope>
    <source>
        <strain evidence="10 11">ID681</strain>
    </source>
</reference>
<evidence type="ECO:0000256" key="6">
    <source>
        <dbReference type="ARBA" id="ARBA00022764"/>
    </source>
</evidence>
<dbReference type="Pfam" id="PF02974">
    <property type="entry name" value="Inh"/>
    <property type="match status" value="1"/>
</dbReference>
<dbReference type="InterPro" id="IPR016085">
    <property type="entry name" value="Protease_inh_B-barrel_dom"/>
</dbReference>
<proteinExistence type="inferred from homology"/>
<evidence type="ECO:0000256" key="1">
    <source>
        <dbReference type="ARBA" id="ARBA00004418"/>
    </source>
</evidence>
<evidence type="ECO:0000313" key="10">
    <source>
        <dbReference type="EMBL" id="MDD0989253.1"/>
    </source>
</evidence>
<keyword evidence="11" id="KW-1185">Reference proteome</keyword>
<keyword evidence="3" id="KW-0483">Metalloprotease inhibitor</keyword>
<accession>A0ABT5NLW3</accession>
<dbReference type="InterPro" id="IPR022815">
    <property type="entry name" value="Inh"/>
</dbReference>
<comment type="similarity">
    <text evidence="2">Belongs to the protease inhibitor I38 family.</text>
</comment>
<dbReference type="Proteomes" id="UP001148203">
    <property type="component" value="Unassembled WGS sequence"/>
</dbReference>
<feature type="domain" description="Alkaline proteinase inhibitor/ Outer membrane lipoprotein Omp19" evidence="9">
    <location>
        <begin position="29"/>
        <end position="121"/>
    </location>
</feature>
<feature type="chain" id="PRO_5047058021" evidence="8">
    <location>
        <begin position="24"/>
        <end position="126"/>
    </location>
</feature>
<dbReference type="Gene3D" id="2.40.128.10">
    <property type="match status" value="1"/>
</dbReference>
<evidence type="ECO:0000256" key="2">
    <source>
        <dbReference type="ARBA" id="ARBA00006813"/>
    </source>
</evidence>
<keyword evidence="6" id="KW-0574">Periplasm</keyword>
<evidence type="ECO:0000256" key="7">
    <source>
        <dbReference type="ARBA" id="ARBA00023215"/>
    </source>
</evidence>
<evidence type="ECO:0000256" key="3">
    <source>
        <dbReference type="ARBA" id="ARBA00022608"/>
    </source>
</evidence>
<evidence type="ECO:0000256" key="8">
    <source>
        <dbReference type="SAM" id="SignalP"/>
    </source>
</evidence>